<dbReference type="SMART" id="SM00530">
    <property type="entry name" value="HTH_XRE"/>
    <property type="match status" value="1"/>
</dbReference>
<dbReference type="GO" id="GO:0003700">
    <property type="term" value="F:DNA-binding transcription factor activity"/>
    <property type="evidence" value="ECO:0007669"/>
    <property type="project" value="TreeGrafter"/>
</dbReference>
<organism evidence="3 4">
    <name type="scientific">Ideonella livida</name>
    <dbReference type="NCBI Taxonomy" id="2707176"/>
    <lineage>
        <taxon>Bacteria</taxon>
        <taxon>Pseudomonadati</taxon>
        <taxon>Pseudomonadota</taxon>
        <taxon>Betaproteobacteria</taxon>
        <taxon>Burkholderiales</taxon>
        <taxon>Sphaerotilaceae</taxon>
        <taxon>Ideonella</taxon>
    </lineage>
</organism>
<dbReference type="Pfam" id="PF01381">
    <property type="entry name" value="HTH_3"/>
    <property type="match status" value="1"/>
</dbReference>
<evidence type="ECO:0000256" key="1">
    <source>
        <dbReference type="ARBA" id="ARBA00023125"/>
    </source>
</evidence>
<dbReference type="PANTHER" id="PTHR46797:SF1">
    <property type="entry name" value="METHYLPHOSPHONATE SYNTHASE"/>
    <property type="match status" value="1"/>
</dbReference>
<dbReference type="InterPro" id="IPR014710">
    <property type="entry name" value="RmlC-like_jellyroll"/>
</dbReference>
<evidence type="ECO:0000259" key="2">
    <source>
        <dbReference type="PROSITE" id="PS50943"/>
    </source>
</evidence>
<proteinExistence type="predicted"/>
<dbReference type="Proteomes" id="UP000484255">
    <property type="component" value="Unassembled WGS sequence"/>
</dbReference>
<keyword evidence="1" id="KW-0238">DNA-binding</keyword>
<dbReference type="InterPro" id="IPR001387">
    <property type="entry name" value="Cro/C1-type_HTH"/>
</dbReference>
<dbReference type="InterPro" id="IPR013096">
    <property type="entry name" value="Cupin_2"/>
</dbReference>
<dbReference type="CDD" id="cd00093">
    <property type="entry name" value="HTH_XRE"/>
    <property type="match status" value="1"/>
</dbReference>
<dbReference type="Pfam" id="PF07883">
    <property type="entry name" value="Cupin_2"/>
    <property type="match status" value="1"/>
</dbReference>
<comment type="caution">
    <text evidence="3">The sequence shown here is derived from an EMBL/GenBank/DDBJ whole genome shotgun (WGS) entry which is preliminary data.</text>
</comment>
<dbReference type="InterPro" id="IPR010982">
    <property type="entry name" value="Lambda_DNA-bd_dom_sf"/>
</dbReference>
<feature type="domain" description="HTH cro/C1-type" evidence="2">
    <location>
        <begin position="18"/>
        <end position="72"/>
    </location>
</feature>
<name>A0A7C9TLV1_9BURK</name>
<protein>
    <submittedName>
        <fullName evidence="3">Helix-turn-helix domain-containing protein</fullName>
    </submittedName>
</protein>
<dbReference type="Gene3D" id="2.60.120.10">
    <property type="entry name" value="Jelly Rolls"/>
    <property type="match status" value="1"/>
</dbReference>
<evidence type="ECO:0000313" key="3">
    <source>
        <dbReference type="EMBL" id="NDY92503.1"/>
    </source>
</evidence>
<dbReference type="InterPro" id="IPR011051">
    <property type="entry name" value="RmlC_Cupin_sf"/>
</dbReference>
<dbReference type="SUPFAM" id="SSF47413">
    <property type="entry name" value="lambda repressor-like DNA-binding domains"/>
    <property type="match status" value="1"/>
</dbReference>
<dbReference type="PANTHER" id="PTHR46797">
    <property type="entry name" value="HTH-TYPE TRANSCRIPTIONAL REGULATOR"/>
    <property type="match status" value="1"/>
</dbReference>
<keyword evidence="4" id="KW-1185">Reference proteome</keyword>
<sequence>MSDPVTLSAGPPVVGERLQALRKQQGLSLEELSRRAGVSKSMLSEVERNQANPTIAVLWRLATALGLSLTELLAEPEAAPTAPAIELLPGHAVPLIRSHDGRCELRILGPLPLAGRAEWYELSVQPGGELVSDPHEAGTREHLTLQAGQLLVRAGGAEQLLRAGDTARYAADQPHALRNTGRAVARAWLVVEQLG</sequence>
<gene>
    <name evidence="3" type="ORF">G3A44_15045</name>
</gene>
<dbReference type="GO" id="GO:0005829">
    <property type="term" value="C:cytosol"/>
    <property type="evidence" value="ECO:0007669"/>
    <property type="project" value="TreeGrafter"/>
</dbReference>
<dbReference type="Gene3D" id="1.10.260.40">
    <property type="entry name" value="lambda repressor-like DNA-binding domains"/>
    <property type="match status" value="1"/>
</dbReference>
<reference evidence="3 4" key="1">
    <citation type="submission" date="2020-02" db="EMBL/GenBank/DDBJ databases">
        <title>Ideonella bacterium strain TBM-1.</title>
        <authorList>
            <person name="Chen W.-M."/>
        </authorList>
    </citation>
    <scope>NUCLEOTIDE SEQUENCE [LARGE SCALE GENOMIC DNA]</scope>
    <source>
        <strain evidence="3 4">TBM-1</strain>
    </source>
</reference>
<dbReference type="InterPro" id="IPR050807">
    <property type="entry name" value="TransReg_Diox_bact_type"/>
</dbReference>
<dbReference type="AlphaFoldDB" id="A0A7C9TLV1"/>
<dbReference type="RefSeq" id="WP_163458431.1">
    <property type="nucleotide sequence ID" value="NZ_JAAGOH010000018.1"/>
</dbReference>
<evidence type="ECO:0000313" key="4">
    <source>
        <dbReference type="Proteomes" id="UP000484255"/>
    </source>
</evidence>
<dbReference type="SUPFAM" id="SSF51182">
    <property type="entry name" value="RmlC-like cupins"/>
    <property type="match status" value="1"/>
</dbReference>
<dbReference type="GO" id="GO:0003677">
    <property type="term" value="F:DNA binding"/>
    <property type="evidence" value="ECO:0007669"/>
    <property type="project" value="UniProtKB-KW"/>
</dbReference>
<dbReference type="PROSITE" id="PS50943">
    <property type="entry name" value="HTH_CROC1"/>
    <property type="match status" value="1"/>
</dbReference>
<dbReference type="CDD" id="cd02209">
    <property type="entry name" value="cupin_XRE_C"/>
    <property type="match status" value="1"/>
</dbReference>
<accession>A0A7C9TLV1</accession>
<dbReference type="EMBL" id="JAAGOH010000018">
    <property type="protein sequence ID" value="NDY92503.1"/>
    <property type="molecule type" value="Genomic_DNA"/>
</dbReference>